<keyword evidence="5 11" id="KW-0963">Cytoplasm</keyword>
<comment type="function">
    <text evidence="11">Catalyzes the reversible interconversion of serine and glycine with tetrahydrofolate (THF) serving as the one-carbon carrier. This reaction serves as the major source of one-carbon groups required for the biosynthesis of purines, thymidylate, methionine, and other important biomolecules. Also exhibits THF-independent aldolase activity toward beta-hydroxyamino acids, producing glycine and aldehydes, via a retro-aldol mechanism.</text>
</comment>
<evidence type="ECO:0000256" key="2">
    <source>
        <dbReference type="ARBA" id="ARBA00004496"/>
    </source>
</evidence>
<evidence type="ECO:0000256" key="12">
    <source>
        <dbReference type="PIRSR" id="PIRSR000412-50"/>
    </source>
</evidence>
<sequence length="435" mass="46138">MSNVADMQDIRQTGFFDFAVGESDPAVADAINAEMSRQQTQIELIASENIVSKAVLEAQGSVFTNKYAEGYPGRRYYQGCAPSDSVETLAIERAKQLFNCGFANVQPHSGAQANGAVMLALTKPGDTILGMSLDAGGHLTHGAKPAQSGKWFNAIQYGVNEDDHLINYEEVASLAREHQPKLIIAGGSAYPRTIDFAKFRAIADEVGAIFMVDMAHFAGLVAAGLHPSPLDYADVVTTTTHKTLRGPRGGMALTNDEAIAKKINSAVFPGLQGGPLMHVIAAKAVAFGEALRPEFKSYSAAVIENAKILAATLKERGADLVAGGTDTHLALVDLSPLGITGRDADEALERAGITCNKNSVPNDPQPPMKTSGIRVGSPAGTTRGFGPAEFRMIGDMVADVLDGLRNKGEEGDPAVEADVRQRVLDLCTRFPIYPE</sequence>
<comment type="pathway">
    <text evidence="11">One-carbon metabolism; tetrahydrofolate interconversion.</text>
</comment>
<evidence type="ECO:0000259" key="14">
    <source>
        <dbReference type="Pfam" id="PF00464"/>
    </source>
</evidence>
<comment type="subcellular location">
    <subcellularLocation>
        <location evidence="2 11">Cytoplasm</location>
    </subcellularLocation>
</comment>
<feature type="region of interest" description="Disordered" evidence="13">
    <location>
        <begin position="357"/>
        <end position="380"/>
    </location>
</feature>
<evidence type="ECO:0000313" key="16">
    <source>
        <dbReference type="Proteomes" id="UP000501600"/>
    </source>
</evidence>
<organism evidence="15 16">
    <name type="scientific">Parasphingorhabdus halotolerans</name>
    <dbReference type="NCBI Taxonomy" id="2725558"/>
    <lineage>
        <taxon>Bacteria</taxon>
        <taxon>Pseudomonadati</taxon>
        <taxon>Pseudomonadota</taxon>
        <taxon>Alphaproteobacteria</taxon>
        <taxon>Sphingomonadales</taxon>
        <taxon>Sphingomonadaceae</taxon>
        <taxon>Parasphingorhabdus</taxon>
    </lineage>
</organism>
<reference evidence="15 16" key="1">
    <citation type="submission" date="2020-04" db="EMBL/GenBank/DDBJ databases">
        <title>Genome sequence for Sphingorhabdus sp. strain M1.</title>
        <authorList>
            <person name="Park S.-J."/>
        </authorList>
    </citation>
    <scope>NUCLEOTIDE SEQUENCE [LARGE SCALE GENOMIC DNA]</scope>
    <source>
        <strain evidence="15 16">JK6</strain>
    </source>
</reference>
<dbReference type="GO" id="GO:0035999">
    <property type="term" value="P:tetrahydrofolate interconversion"/>
    <property type="evidence" value="ECO:0007669"/>
    <property type="project" value="UniProtKB-UniRule"/>
</dbReference>
<dbReference type="KEGG" id="phao:HF685_00160"/>
<evidence type="ECO:0000256" key="3">
    <source>
        <dbReference type="ARBA" id="ARBA00006376"/>
    </source>
</evidence>
<dbReference type="GO" id="GO:0005829">
    <property type="term" value="C:cytosol"/>
    <property type="evidence" value="ECO:0007669"/>
    <property type="project" value="TreeGrafter"/>
</dbReference>
<dbReference type="Gene3D" id="3.90.1150.10">
    <property type="entry name" value="Aspartate Aminotransferase, domain 1"/>
    <property type="match status" value="1"/>
</dbReference>
<dbReference type="PANTHER" id="PTHR11680:SF35">
    <property type="entry name" value="SERINE HYDROXYMETHYLTRANSFERASE 1"/>
    <property type="match status" value="1"/>
</dbReference>
<dbReference type="UniPathway" id="UPA00193"/>
<dbReference type="GO" id="GO:0008168">
    <property type="term" value="F:methyltransferase activity"/>
    <property type="evidence" value="ECO:0007669"/>
    <property type="project" value="UniProtKB-KW"/>
</dbReference>
<evidence type="ECO:0000256" key="9">
    <source>
        <dbReference type="ARBA" id="ARBA00051216"/>
    </source>
</evidence>
<keyword evidence="16" id="KW-1185">Reference proteome</keyword>
<keyword evidence="7 11" id="KW-0808">Transferase</keyword>
<proteinExistence type="inferred from homology"/>
<keyword evidence="15" id="KW-0489">Methyltransferase</keyword>
<dbReference type="EC" id="2.1.2.1" evidence="11"/>
<evidence type="ECO:0000256" key="5">
    <source>
        <dbReference type="ARBA" id="ARBA00022490"/>
    </source>
</evidence>
<keyword evidence="6 11" id="KW-0554">One-carbon metabolism</keyword>
<dbReference type="SUPFAM" id="SSF53383">
    <property type="entry name" value="PLP-dependent transferases"/>
    <property type="match status" value="1"/>
</dbReference>
<dbReference type="PIRSF" id="PIRSF000412">
    <property type="entry name" value="SHMT"/>
    <property type="match status" value="1"/>
</dbReference>
<dbReference type="InterPro" id="IPR015421">
    <property type="entry name" value="PyrdxlP-dep_Trfase_major"/>
</dbReference>
<evidence type="ECO:0000256" key="6">
    <source>
        <dbReference type="ARBA" id="ARBA00022563"/>
    </source>
</evidence>
<dbReference type="Gene3D" id="3.40.640.10">
    <property type="entry name" value="Type I PLP-dependent aspartate aminotransferase-like (Major domain)"/>
    <property type="match status" value="1"/>
</dbReference>
<dbReference type="InterPro" id="IPR019798">
    <property type="entry name" value="Ser_HO-MeTrfase_PLP_BS"/>
</dbReference>
<name>A0A6H2DGX2_9SPHN</name>
<dbReference type="InterPro" id="IPR015424">
    <property type="entry name" value="PyrdxlP-dep_Trfase"/>
</dbReference>
<evidence type="ECO:0000313" key="15">
    <source>
        <dbReference type="EMBL" id="QJB67919.1"/>
    </source>
</evidence>
<dbReference type="GO" id="GO:0050413">
    <property type="term" value="F:D-alanine 2-hydroxymethyltransferase activity"/>
    <property type="evidence" value="ECO:0007669"/>
    <property type="project" value="UniProtKB-EC"/>
</dbReference>
<evidence type="ECO:0000256" key="13">
    <source>
        <dbReference type="SAM" id="MobiDB-lite"/>
    </source>
</evidence>
<dbReference type="InterPro" id="IPR015422">
    <property type="entry name" value="PyrdxlP-dep_Trfase_small"/>
</dbReference>
<gene>
    <name evidence="11" type="primary">glyA</name>
    <name evidence="15" type="ORF">HF685_00160</name>
</gene>
<dbReference type="CDD" id="cd00378">
    <property type="entry name" value="SHMT"/>
    <property type="match status" value="1"/>
</dbReference>
<evidence type="ECO:0000256" key="8">
    <source>
        <dbReference type="ARBA" id="ARBA00022898"/>
    </source>
</evidence>
<feature type="modified residue" description="N6-(pyridoxal phosphate)lysine" evidence="11 12">
    <location>
        <position position="242"/>
    </location>
</feature>
<feature type="site" description="Plays an important role in substrate specificity" evidence="11">
    <location>
        <position position="241"/>
    </location>
</feature>
<feature type="binding site" evidence="11">
    <location>
        <position position="133"/>
    </location>
    <ligand>
        <name>(6S)-5,6,7,8-tetrahydrofolate</name>
        <dbReference type="ChEBI" id="CHEBI:57453"/>
    </ligand>
</feature>
<comment type="catalytic activity">
    <reaction evidence="9">
        <text>(6R)-5,10-methylene-5,6,7,8-tetrahydrofolate + D-alanine + H2O = 2-methylserine + (6S)-5,6,7,8-tetrahydrofolate</text>
        <dbReference type="Rhea" id="RHEA:10064"/>
        <dbReference type="ChEBI" id="CHEBI:15377"/>
        <dbReference type="ChEBI" id="CHEBI:15636"/>
        <dbReference type="ChEBI" id="CHEBI:57416"/>
        <dbReference type="ChEBI" id="CHEBI:57453"/>
        <dbReference type="ChEBI" id="CHEBI:58275"/>
        <dbReference type="EC" id="2.1.2.7"/>
    </reaction>
</comment>
<comment type="catalytic activity">
    <reaction evidence="11">
        <text>(6R)-5,10-methylene-5,6,7,8-tetrahydrofolate + glycine + H2O = (6S)-5,6,7,8-tetrahydrofolate + L-serine</text>
        <dbReference type="Rhea" id="RHEA:15481"/>
        <dbReference type="ChEBI" id="CHEBI:15377"/>
        <dbReference type="ChEBI" id="CHEBI:15636"/>
        <dbReference type="ChEBI" id="CHEBI:33384"/>
        <dbReference type="ChEBI" id="CHEBI:57305"/>
        <dbReference type="ChEBI" id="CHEBI:57453"/>
        <dbReference type="EC" id="2.1.2.1"/>
    </reaction>
</comment>
<evidence type="ECO:0000256" key="11">
    <source>
        <dbReference type="HAMAP-Rule" id="MF_00051"/>
    </source>
</evidence>
<evidence type="ECO:0000256" key="10">
    <source>
        <dbReference type="ARBA" id="ARBA00057572"/>
    </source>
</evidence>
<comment type="function">
    <text evidence="10">Catalyzes the reversible interconversion of alpha-methyl-L-serine to D-alanine with tetrahydrofolate (THF) serving as the one-carbon carrier. Cannot use alpha-methyl-D-serine, L-serine, D-serine or L-alanine.</text>
</comment>
<dbReference type="PANTHER" id="PTHR11680">
    <property type="entry name" value="SERINE HYDROXYMETHYLTRANSFERASE"/>
    <property type="match status" value="1"/>
</dbReference>
<dbReference type="InterPro" id="IPR001085">
    <property type="entry name" value="Ser_HO-MeTrfase"/>
</dbReference>
<comment type="subunit">
    <text evidence="4 11">Homodimer.</text>
</comment>
<dbReference type="Proteomes" id="UP000501600">
    <property type="component" value="Chromosome"/>
</dbReference>
<dbReference type="GO" id="GO:0019264">
    <property type="term" value="P:glycine biosynthetic process from serine"/>
    <property type="evidence" value="ECO:0007669"/>
    <property type="project" value="UniProtKB-UniRule"/>
</dbReference>
<dbReference type="NCBIfam" id="NF000586">
    <property type="entry name" value="PRK00011.1"/>
    <property type="match status" value="1"/>
</dbReference>
<feature type="domain" description="Serine hydroxymethyltransferase-like" evidence="14">
    <location>
        <begin position="22"/>
        <end position="397"/>
    </location>
</feature>
<dbReference type="UniPathway" id="UPA00288">
    <property type="reaction ID" value="UER01023"/>
</dbReference>
<accession>A0A6H2DGX2</accession>
<dbReference type="AlphaFoldDB" id="A0A6H2DGX2"/>
<dbReference type="EMBL" id="CP051217">
    <property type="protein sequence ID" value="QJB67919.1"/>
    <property type="molecule type" value="Genomic_DNA"/>
</dbReference>
<comment type="similarity">
    <text evidence="3 11">Belongs to the SHMT family.</text>
</comment>
<comment type="pathway">
    <text evidence="11">Amino-acid biosynthesis; glycine biosynthesis; glycine from L-serine: step 1/1.</text>
</comment>
<dbReference type="GO" id="GO:0030170">
    <property type="term" value="F:pyridoxal phosphate binding"/>
    <property type="evidence" value="ECO:0007669"/>
    <property type="project" value="UniProtKB-UniRule"/>
</dbReference>
<dbReference type="HAMAP" id="MF_00051">
    <property type="entry name" value="SHMT"/>
    <property type="match status" value="1"/>
</dbReference>
<feature type="binding site" evidence="11">
    <location>
        <position position="257"/>
    </location>
    <ligand>
        <name>(6S)-5,6,7,8-tetrahydrofolate</name>
        <dbReference type="ChEBI" id="CHEBI:57453"/>
    </ligand>
</feature>
<dbReference type="PROSITE" id="PS00096">
    <property type="entry name" value="SHMT"/>
    <property type="match status" value="1"/>
</dbReference>
<dbReference type="GO" id="GO:0004372">
    <property type="term" value="F:glycine hydroxymethyltransferase activity"/>
    <property type="evidence" value="ECO:0007669"/>
    <property type="project" value="UniProtKB-UniRule"/>
</dbReference>
<keyword evidence="8 11" id="KW-0663">Pyridoxal phosphate</keyword>
<dbReference type="GO" id="GO:0032259">
    <property type="term" value="P:methylation"/>
    <property type="evidence" value="ECO:0007669"/>
    <property type="project" value="UniProtKB-KW"/>
</dbReference>
<dbReference type="FunFam" id="3.40.640.10:FF:000001">
    <property type="entry name" value="Serine hydroxymethyltransferase"/>
    <property type="match status" value="1"/>
</dbReference>
<dbReference type="InterPro" id="IPR039429">
    <property type="entry name" value="SHMT-like_dom"/>
</dbReference>
<comment type="caution">
    <text evidence="11">Lacks conserved residue(s) required for the propagation of feature annotation.</text>
</comment>
<dbReference type="InterPro" id="IPR049943">
    <property type="entry name" value="Ser_HO-MeTrfase-like"/>
</dbReference>
<evidence type="ECO:0000256" key="1">
    <source>
        <dbReference type="ARBA" id="ARBA00001933"/>
    </source>
</evidence>
<comment type="cofactor">
    <cofactor evidence="1 11 12">
        <name>pyridoxal 5'-phosphate</name>
        <dbReference type="ChEBI" id="CHEBI:597326"/>
    </cofactor>
</comment>
<feature type="binding site" evidence="11">
    <location>
        <begin position="137"/>
        <end position="139"/>
    </location>
    <ligand>
        <name>(6S)-5,6,7,8-tetrahydrofolate</name>
        <dbReference type="ChEBI" id="CHEBI:57453"/>
    </ligand>
</feature>
<evidence type="ECO:0000256" key="4">
    <source>
        <dbReference type="ARBA" id="ARBA00011738"/>
    </source>
</evidence>
<keyword evidence="11" id="KW-0028">Amino-acid biosynthesis</keyword>
<protein>
    <recommendedName>
        <fullName evidence="11">Serine hydroxymethyltransferase</fullName>
        <shortName evidence="11">SHMT</shortName>
        <shortName evidence="11">Serine methylase</shortName>
        <ecNumber evidence="11">2.1.2.1</ecNumber>
    </recommendedName>
</protein>
<evidence type="ECO:0000256" key="7">
    <source>
        <dbReference type="ARBA" id="ARBA00022679"/>
    </source>
</evidence>
<dbReference type="Pfam" id="PF00464">
    <property type="entry name" value="SHMT"/>
    <property type="match status" value="1"/>
</dbReference>